<keyword evidence="3" id="KW-1185">Reference proteome</keyword>
<gene>
    <name evidence="2" type="ORF">Phou_105380</name>
</gene>
<sequence>MRYGRTIATALLGVTLTALAWATPAGAAVAPDGTSARGEHCNIVLRKLQPGRSVSEVVAKDCDTDAAALAERAPQGQILLSTVFQHSGWKGLSVNIFGYDGPCDSAGYTFDTTSHNTAVEGISSYFVYNNCWYTVITNNAGAVDGNCWDIPYVGDAHNDQVRKLHLRDGYWCNV</sequence>
<dbReference type="EMBL" id="BLPF01000005">
    <property type="protein sequence ID" value="GFJ86358.1"/>
    <property type="molecule type" value="Genomic_DNA"/>
</dbReference>
<comment type="caution">
    <text evidence="2">The sequence shown here is derived from an EMBL/GenBank/DDBJ whole genome shotgun (WGS) entry which is preliminary data.</text>
</comment>
<accession>A0A6V8KUH6</accession>
<organism evidence="2 3">
    <name type="scientific">Phytohabitans houttuyneae</name>
    <dbReference type="NCBI Taxonomy" id="1076126"/>
    <lineage>
        <taxon>Bacteria</taxon>
        <taxon>Bacillati</taxon>
        <taxon>Actinomycetota</taxon>
        <taxon>Actinomycetes</taxon>
        <taxon>Micromonosporales</taxon>
        <taxon>Micromonosporaceae</taxon>
    </lineage>
</organism>
<evidence type="ECO:0000313" key="2">
    <source>
        <dbReference type="EMBL" id="GFJ86358.1"/>
    </source>
</evidence>
<feature type="chain" id="PRO_5028920655" description="Secreted protein" evidence="1">
    <location>
        <begin position="28"/>
        <end position="174"/>
    </location>
</feature>
<reference evidence="2 3" key="1">
    <citation type="submission" date="2020-03" db="EMBL/GenBank/DDBJ databases">
        <title>Whole genome shotgun sequence of Phytohabitans houttuyneae NBRC 108639.</title>
        <authorList>
            <person name="Komaki H."/>
            <person name="Tamura T."/>
        </authorList>
    </citation>
    <scope>NUCLEOTIDE SEQUENCE [LARGE SCALE GENOMIC DNA]</scope>
    <source>
        <strain evidence="2 3">NBRC 108639</strain>
    </source>
</reference>
<feature type="signal peptide" evidence="1">
    <location>
        <begin position="1"/>
        <end position="27"/>
    </location>
</feature>
<dbReference type="RefSeq" id="WP_173072153.1">
    <property type="nucleotide sequence ID" value="NZ_BAABGO010000045.1"/>
</dbReference>
<keyword evidence="1" id="KW-0732">Signal</keyword>
<reference evidence="2 3" key="2">
    <citation type="submission" date="2020-03" db="EMBL/GenBank/DDBJ databases">
        <authorList>
            <person name="Ichikawa N."/>
            <person name="Kimura A."/>
            <person name="Kitahashi Y."/>
            <person name="Uohara A."/>
        </authorList>
    </citation>
    <scope>NUCLEOTIDE SEQUENCE [LARGE SCALE GENOMIC DNA]</scope>
    <source>
        <strain evidence="2 3">NBRC 108639</strain>
    </source>
</reference>
<evidence type="ECO:0000313" key="3">
    <source>
        <dbReference type="Proteomes" id="UP000482800"/>
    </source>
</evidence>
<proteinExistence type="predicted"/>
<evidence type="ECO:0000256" key="1">
    <source>
        <dbReference type="SAM" id="SignalP"/>
    </source>
</evidence>
<name>A0A6V8KUH6_9ACTN</name>
<dbReference type="Proteomes" id="UP000482800">
    <property type="component" value="Unassembled WGS sequence"/>
</dbReference>
<protein>
    <recommendedName>
        <fullName evidence="4">Secreted protein</fullName>
    </recommendedName>
</protein>
<evidence type="ECO:0008006" key="4">
    <source>
        <dbReference type="Google" id="ProtNLM"/>
    </source>
</evidence>
<dbReference type="AlphaFoldDB" id="A0A6V8KUH6"/>